<dbReference type="SMART" id="SM00717">
    <property type="entry name" value="SANT"/>
    <property type="match status" value="2"/>
</dbReference>
<dbReference type="InterPro" id="IPR017930">
    <property type="entry name" value="Myb_dom"/>
</dbReference>
<dbReference type="GO" id="GO:0005730">
    <property type="term" value="C:nucleolus"/>
    <property type="evidence" value="ECO:0007669"/>
    <property type="project" value="TreeGrafter"/>
</dbReference>
<gene>
    <name evidence="5 6 7" type="primary">TTF1</name>
</gene>
<evidence type="ECO:0000313" key="5">
    <source>
        <dbReference type="RefSeq" id="XP_006029869.1"/>
    </source>
</evidence>
<name>A0A1U7S641_ALLSI</name>
<evidence type="ECO:0000313" key="6">
    <source>
        <dbReference type="RefSeq" id="XP_006029870.1"/>
    </source>
</evidence>
<feature type="region of interest" description="Disordered" evidence="1">
    <location>
        <begin position="99"/>
        <end position="122"/>
    </location>
</feature>
<feature type="domain" description="HTH myb-type" evidence="3">
    <location>
        <begin position="473"/>
        <end position="525"/>
    </location>
</feature>
<feature type="region of interest" description="Disordered" evidence="1">
    <location>
        <begin position="151"/>
        <end position="197"/>
    </location>
</feature>
<dbReference type="PANTHER" id="PTHR46760:SF1">
    <property type="entry name" value="TRANSCRIPTION TERMINATION FACTOR 1"/>
    <property type="match status" value="1"/>
</dbReference>
<dbReference type="GO" id="GO:0006363">
    <property type="term" value="P:termination of RNA polymerase I transcription"/>
    <property type="evidence" value="ECO:0007669"/>
    <property type="project" value="TreeGrafter"/>
</dbReference>
<feature type="compositionally biased region" description="Basic residues" evidence="1">
    <location>
        <begin position="15"/>
        <end position="26"/>
    </location>
</feature>
<evidence type="ECO:0000259" key="3">
    <source>
        <dbReference type="PROSITE" id="PS51294"/>
    </source>
</evidence>
<organism evidence="4 5">
    <name type="scientific">Alligator sinensis</name>
    <name type="common">Chinese alligator</name>
    <dbReference type="NCBI Taxonomy" id="38654"/>
    <lineage>
        <taxon>Eukaryota</taxon>
        <taxon>Metazoa</taxon>
        <taxon>Chordata</taxon>
        <taxon>Craniata</taxon>
        <taxon>Vertebrata</taxon>
        <taxon>Euteleostomi</taxon>
        <taxon>Archelosauria</taxon>
        <taxon>Archosauria</taxon>
        <taxon>Crocodylia</taxon>
        <taxon>Alligatoridae</taxon>
        <taxon>Alligatorinae</taxon>
        <taxon>Alligator</taxon>
    </lineage>
</organism>
<dbReference type="AlphaFoldDB" id="A0A1U7S641"/>
<dbReference type="GeneID" id="102385533"/>
<evidence type="ECO:0000313" key="7">
    <source>
        <dbReference type="RefSeq" id="XP_006029872.1"/>
    </source>
</evidence>
<feature type="compositionally biased region" description="Basic and acidic residues" evidence="1">
    <location>
        <begin position="27"/>
        <end position="42"/>
    </location>
</feature>
<dbReference type="CTD" id="7270"/>
<keyword evidence="4" id="KW-1185">Reference proteome</keyword>
<reference evidence="5 6" key="1">
    <citation type="submission" date="2025-04" db="UniProtKB">
        <authorList>
            <consortium name="RefSeq"/>
        </authorList>
    </citation>
    <scope>IDENTIFICATION</scope>
</reference>
<dbReference type="RefSeq" id="XP_006029870.1">
    <property type="nucleotide sequence ID" value="XM_006029808.3"/>
</dbReference>
<feature type="compositionally biased region" description="Polar residues" evidence="1">
    <location>
        <begin position="271"/>
        <end position="280"/>
    </location>
</feature>
<feature type="compositionally biased region" description="Basic residues" evidence="1">
    <location>
        <begin position="105"/>
        <end position="115"/>
    </location>
</feature>
<dbReference type="eggNOG" id="KOG0051">
    <property type="taxonomic scope" value="Eukaryota"/>
</dbReference>
<evidence type="ECO:0000313" key="4">
    <source>
        <dbReference type="Proteomes" id="UP000189705"/>
    </source>
</evidence>
<feature type="compositionally biased region" description="Basic residues" evidence="1">
    <location>
        <begin position="177"/>
        <end position="186"/>
    </location>
</feature>
<feature type="region of interest" description="Disordered" evidence="1">
    <location>
        <begin position="703"/>
        <end position="737"/>
    </location>
</feature>
<dbReference type="RefSeq" id="XP_006029869.1">
    <property type="nucleotide sequence ID" value="XM_006029807.3"/>
</dbReference>
<evidence type="ECO:0000256" key="1">
    <source>
        <dbReference type="SAM" id="MobiDB-lite"/>
    </source>
</evidence>
<dbReference type="KEGG" id="asn:102385533"/>
<dbReference type="InterPro" id="IPR009057">
    <property type="entry name" value="Homeodomain-like_sf"/>
</dbReference>
<feature type="region of interest" description="Disordered" evidence="1">
    <location>
        <begin position="1"/>
        <end position="76"/>
    </location>
</feature>
<dbReference type="PROSITE" id="PS51294">
    <property type="entry name" value="HTH_MYB"/>
    <property type="match status" value="1"/>
</dbReference>
<evidence type="ECO:0000259" key="2">
    <source>
        <dbReference type="PROSITE" id="PS50090"/>
    </source>
</evidence>
<dbReference type="SUPFAM" id="SSF46689">
    <property type="entry name" value="Homeodomain-like"/>
    <property type="match status" value="2"/>
</dbReference>
<dbReference type="CDD" id="cd00167">
    <property type="entry name" value="SANT"/>
    <property type="match status" value="1"/>
</dbReference>
<accession>A0A1U7S641</accession>
<dbReference type="RefSeq" id="XP_006029872.1">
    <property type="nucleotide sequence ID" value="XM_006029810.3"/>
</dbReference>
<dbReference type="PROSITE" id="PS50090">
    <property type="entry name" value="MYB_LIKE"/>
    <property type="match status" value="1"/>
</dbReference>
<dbReference type="GO" id="GO:0003682">
    <property type="term" value="F:chromatin binding"/>
    <property type="evidence" value="ECO:0007669"/>
    <property type="project" value="TreeGrafter"/>
</dbReference>
<dbReference type="Gene3D" id="1.10.10.60">
    <property type="entry name" value="Homeodomain-like"/>
    <property type="match status" value="2"/>
</dbReference>
<feature type="domain" description="Myb-like" evidence="2">
    <location>
        <begin position="522"/>
        <end position="603"/>
    </location>
</feature>
<protein>
    <submittedName>
        <fullName evidence="5 6">transcription termination factor 1 isoform X1</fullName>
    </submittedName>
</protein>
<feature type="compositionally biased region" description="Basic residues" evidence="1">
    <location>
        <begin position="65"/>
        <end position="76"/>
    </location>
</feature>
<dbReference type="OrthoDB" id="5812619at2759"/>
<dbReference type="STRING" id="38654.A0A1U7S641"/>
<dbReference type="Proteomes" id="UP000189705">
    <property type="component" value="Unplaced"/>
</dbReference>
<dbReference type="PANTHER" id="PTHR46760">
    <property type="entry name" value="TRANSCRIPTION TERMINATION FACTOR 1"/>
    <property type="match status" value="1"/>
</dbReference>
<dbReference type="InterPro" id="IPR001005">
    <property type="entry name" value="SANT/Myb"/>
</dbReference>
<sequence length="737" mass="84404">MTEEANTRFLQNCHSVKKKKKKKKRNGEHTESLASDGDKCESSIDACCPPPVLSEDQGSQSSELHKKKKKKNRKKNLATSLDDSLILWEDEINNEAVIDASQEKKKQKKQKHKKSSSLQEENSVLCISEDDNASSLDPLGNVDCVIVPTKMKKRKKSLSEEQDEVKELLAFDENASKRQKKKKKRGQTSLSHTQEATDENLASLLLSCAKQNSTSLREVKNKMAKLRSPTAAPRKGYRGGESSNQADSEATEMFFGFKEGPMDIPTAIPQVTSGADNGSSEEALVPVRKIKKRRRSSLQQVPSEPEKKLPVSVAFENEEDQNVSLTEYADSEISMLKNEEFLEFSPLPQLHLEAAKQELEEFIPHVRKMSDESILKMAGRDLTRFKKFKNKGVAVKFGRFSKKENNRIQKNVEDFLSLTGLESAEKLLFTYRFPEEKQSITKLKVTYGFCEKLAKGIPRPWRLIYARARKMFDPSNYRGRYSEDEKEQLKRYHAIHGNNWKKISGLMNRSNLSVALKCSQMKAQINAGPWSKEETERLIKAVEEIIQERAMKEDSDSLLLENSEETLSVEREKLYKNLPWIEIQTKVGTRHWRQCKSRWLSVLTKKMSNGEAVCHGTKGLRAKISLIERLYEMKVEDANEINWEELSSVIGDVPEAYVQGTFSRLKATYVPFWHTKTFPEIIDYLYDETIPLLQRKLEKKRDRLPSENLSSSQQKKLFRISDIFDSKEEDNNPGGNN</sequence>
<feature type="region of interest" description="Disordered" evidence="1">
    <location>
        <begin position="219"/>
        <end position="248"/>
    </location>
</feature>
<dbReference type="Pfam" id="PF13921">
    <property type="entry name" value="Myb_DNA-bind_6"/>
    <property type="match status" value="1"/>
</dbReference>
<proteinExistence type="predicted"/>
<dbReference type="InterPro" id="IPR053078">
    <property type="entry name" value="TTF1-like"/>
</dbReference>
<feature type="region of interest" description="Disordered" evidence="1">
    <location>
        <begin position="271"/>
        <end position="307"/>
    </location>
</feature>